<comment type="subcellular location">
    <subcellularLocation>
        <location evidence="1">Membrane</location>
    </subcellularLocation>
</comment>
<comment type="caution">
    <text evidence="5">The sequence shown here is derived from an EMBL/GenBank/DDBJ whole genome shotgun (WGS) entry which is preliminary data.</text>
</comment>
<organism evidence="5 6">
    <name type="scientific">Aeromicrobium alkaliterrae</name>
    <dbReference type="NCBI Taxonomy" id="302168"/>
    <lineage>
        <taxon>Bacteria</taxon>
        <taxon>Bacillati</taxon>
        <taxon>Actinomycetota</taxon>
        <taxon>Actinomycetes</taxon>
        <taxon>Propionibacteriales</taxon>
        <taxon>Nocardioidaceae</taxon>
        <taxon>Aeromicrobium</taxon>
    </lineage>
</organism>
<evidence type="ECO:0000256" key="1">
    <source>
        <dbReference type="ARBA" id="ARBA00004370"/>
    </source>
</evidence>
<dbReference type="PANTHER" id="PTHR37042">
    <property type="entry name" value="OUTER MEMBRANE PROTEIN RV1973"/>
    <property type="match status" value="1"/>
</dbReference>
<feature type="compositionally biased region" description="Basic and acidic residues" evidence="3">
    <location>
        <begin position="49"/>
        <end position="60"/>
    </location>
</feature>
<proteinExistence type="predicted"/>
<dbReference type="EMBL" id="BAAAME010000010">
    <property type="protein sequence ID" value="GAA1753515.1"/>
    <property type="molecule type" value="Genomic_DNA"/>
</dbReference>
<dbReference type="RefSeq" id="WP_344204218.1">
    <property type="nucleotide sequence ID" value="NZ_BAAAME010000010.1"/>
</dbReference>
<feature type="transmembrane region" description="Helical" evidence="4">
    <location>
        <begin position="110"/>
        <end position="128"/>
    </location>
</feature>
<evidence type="ECO:0000256" key="4">
    <source>
        <dbReference type="SAM" id="Phobius"/>
    </source>
</evidence>
<feature type="region of interest" description="Disordered" evidence="3">
    <location>
        <begin position="1"/>
        <end position="104"/>
    </location>
</feature>
<keyword evidence="4" id="KW-0812">Transmembrane</keyword>
<keyword evidence="2 4" id="KW-0472">Membrane</keyword>
<reference evidence="5 6" key="1">
    <citation type="journal article" date="2019" name="Int. J. Syst. Evol. Microbiol.">
        <title>The Global Catalogue of Microorganisms (GCM) 10K type strain sequencing project: providing services to taxonomists for standard genome sequencing and annotation.</title>
        <authorList>
            <consortium name="The Broad Institute Genomics Platform"/>
            <consortium name="The Broad Institute Genome Sequencing Center for Infectious Disease"/>
            <person name="Wu L."/>
            <person name="Ma J."/>
        </authorList>
    </citation>
    <scope>NUCLEOTIDE SEQUENCE [LARGE SCALE GENOMIC DNA]</scope>
    <source>
        <strain evidence="5 6">JCM 13518</strain>
    </source>
</reference>
<gene>
    <name evidence="5" type="ORF">GCM10009710_36420</name>
</gene>
<evidence type="ECO:0000313" key="6">
    <source>
        <dbReference type="Proteomes" id="UP001501057"/>
    </source>
</evidence>
<evidence type="ECO:0000256" key="3">
    <source>
        <dbReference type="SAM" id="MobiDB-lite"/>
    </source>
</evidence>
<evidence type="ECO:0000313" key="5">
    <source>
        <dbReference type="EMBL" id="GAA1753515.1"/>
    </source>
</evidence>
<dbReference type="PANTHER" id="PTHR37042:SF4">
    <property type="entry name" value="OUTER MEMBRANE PROTEIN RV1973"/>
    <property type="match status" value="1"/>
</dbReference>
<protein>
    <recommendedName>
        <fullName evidence="7">Mce-associated membrane protein</fullName>
    </recommendedName>
</protein>
<dbReference type="Proteomes" id="UP001501057">
    <property type="component" value="Unassembled WGS sequence"/>
</dbReference>
<keyword evidence="6" id="KW-1185">Reference proteome</keyword>
<name>A0ABN2KDD8_9ACTN</name>
<evidence type="ECO:0000256" key="2">
    <source>
        <dbReference type="ARBA" id="ARBA00023136"/>
    </source>
</evidence>
<sequence>MNAQQPPRRRRIAGESKPGQDAAAPQARRPTPPRTPSRPVVPTPQPAPTKREREETEKKAAVATPVVRRPVSRPSRRVASEEPTPVAVSRTKPERTTDDAGPSRTGVRRLLPVLVVLVGVAAAIAGFLQMQREAPLTLADARAAADAAGNGVVAIMGYDYRDLDTYESEARAAMTDGYASSEFDDIIDTLRSEAEAGQAQVEVTVHAAATETCRGECPAGEASVLVVVDKITLTTNLQAPSVTSQRLRVEMVQDEDDDWLVDSITYLGA</sequence>
<feature type="compositionally biased region" description="Pro residues" evidence="3">
    <location>
        <begin position="30"/>
        <end position="47"/>
    </location>
</feature>
<evidence type="ECO:0008006" key="7">
    <source>
        <dbReference type="Google" id="ProtNLM"/>
    </source>
</evidence>
<keyword evidence="4" id="KW-1133">Transmembrane helix</keyword>
<accession>A0ABN2KDD8</accession>